<dbReference type="WBParaSite" id="TTAC_0000025401-mRNA-1">
    <property type="protein sequence ID" value="TTAC_0000025401-mRNA-1"/>
    <property type="gene ID" value="TTAC_0000025401"/>
</dbReference>
<feature type="compositionally biased region" description="Low complexity" evidence="1">
    <location>
        <begin position="1"/>
        <end position="18"/>
    </location>
</feature>
<gene>
    <name evidence="2" type="ORF">TTAC_LOCUS255</name>
</gene>
<reference evidence="4" key="1">
    <citation type="submission" date="2017-02" db="UniProtKB">
        <authorList>
            <consortium name="WormBaseParasite"/>
        </authorList>
    </citation>
    <scope>IDENTIFICATION</scope>
</reference>
<organism evidence="4">
    <name type="scientific">Hydatigena taeniaeformis</name>
    <name type="common">Feline tapeworm</name>
    <name type="synonym">Taenia taeniaeformis</name>
    <dbReference type="NCBI Taxonomy" id="6205"/>
    <lineage>
        <taxon>Eukaryota</taxon>
        <taxon>Metazoa</taxon>
        <taxon>Spiralia</taxon>
        <taxon>Lophotrochozoa</taxon>
        <taxon>Platyhelminthes</taxon>
        <taxon>Cestoda</taxon>
        <taxon>Eucestoda</taxon>
        <taxon>Cyclophyllidea</taxon>
        <taxon>Taeniidae</taxon>
        <taxon>Hydatigera</taxon>
    </lineage>
</organism>
<name>A0A0R3WI52_HYDTA</name>
<dbReference type="AlphaFoldDB" id="A0A0R3WI52"/>
<accession>A0A0R3WI52</accession>
<feature type="compositionally biased region" description="Low complexity" evidence="1">
    <location>
        <begin position="29"/>
        <end position="46"/>
    </location>
</feature>
<proteinExistence type="predicted"/>
<dbReference type="Proteomes" id="UP000274429">
    <property type="component" value="Unassembled WGS sequence"/>
</dbReference>
<keyword evidence="3" id="KW-1185">Reference proteome</keyword>
<evidence type="ECO:0000256" key="1">
    <source>
        <dbReference type="SAM" id="MobiDB-lite"/>
    </source>
</evidence>
<sequence length="90" mass="9001">MRASRGRSLPLRSSSRPLTAAVATHALGATSTSHTSPAAAAVPAHTQRQQAGKQAGEGPGRGGRELSHPSTTTVPLLSPAAWSATAPAGR</sequence>
<feature type="region of interest" description="Disordered" evidence="1">
    <location>
        <begin position="1"/>
        <end position="90"/>
    </location>
</feature>
<evidence type="ECO:0000313" key="4">
    <source>
        <dbReference type="WBParaSite" id="TTAC_0000025401-mRNA-1"/>
    </source>
</evidence>
<protein>
    <submittedName>
        <fullName evidence="4">Secreted protein</fullName>
    </submittedName>
</protein>
<dbReference type="EMBL" id="UYWX01000017">
    <property type="protein sequence ID" value="VDM16153.1"/>
    <property type="molecule type" value="Genomic_DNA"/>
</dbReference>
<evidence type="ECO:0000313" key="3">
    <source>
        <dbReference type="Proteomes" id="UP000274429"/>
    </source>
</evidence>
<evidence type="ECO:0000313" key="2">
    <source>
        <dbReference type="EMBL" id="VDM16153.1"/>
    </source>
</evidence>
<reference evidence="2 3" key="2">
    <citation type="submission" date="2018-11" db="EMBL/GenBank/DDBJ databases">
        <authorList>
            <consortium name="Pathogen Informatics"/>
        </authorList>
    </citation>
    <scope>NUCLEOTIDE SEQUENCE [LARGE SCALE GENOMIC DNA]</scope>
</reference>